<dbReference type="RefSeq" id="WP_021702628.1">
    <property type="nucleotide sequence ID" value="NZ_AP025273.1"/>
</dbReference>
<reference evidence="4 5" key="1">
    <citation type="submission" date="2018-09" db="EMBL/GenBank/DDBJ databases">
        <title>Metagenome Assembled Genomes from an Advanced Water Purification Facility.</title>
        <authorList>
            <person name="Stamps B.W."/>
            <person name="Spear J.R."/>
        </authorList>
    </citation>
    <scope>NUCLEOTIDE SEQUENCE [LARGE SCALE GENOMIC DNA]</scope>
    <source>
        <strain evidence="4">Bin_52_1</strain>
    </source>
</reference>
<dbReference type="Proteomes" id="UP000321110">
    <property type="component" value="Unassembled WGS sequence"/>
</dbReference>
<comment type="caution">
    <text evidence="4">The sequence shown here is derived from an EMBL/GenBank/DDBJ whole genome shotgun (WGS) entry which is preliminary data.</text>
</comment>
<name>A0A5C7W998_AQUAC</name>
<proteinExistence type="inferred from homology"/>
<evidence type="ECO:0000313" key="3">
    <source>
        <dbReference type="EMBL" id="MDH1053890.1"/>
    </source>
</evidence>
<dbReference type="Pfam" id="PF00884">
    <property type="entry name" value="Sulfatase"/>
    <property type="match status" value="1"/>
</dbReference>
<accession>A0A5C7W998</accession>
<dbReference type="SUPFAM" id="SSF53649">
    <property type="entry name" value="Alkaline phosphatase-like"/>
    <property type="match status" value="1"/>
</dbReference>
<feature type="domain" description="Sulfatase N-terminal" evidence="2">
    <location>
        <begin position="7"/>
        <end position="271"/>
    </location>
</feature>
<sequence length="278" mass="31713">MSAPINHIVFIIMDSCRYDSCMAASTPNIERVGQVEKRYSYASWTAPSHYAFTMGMLPHSTPREVYASEVYKEEFVQWVERTGIADVSFRDFIPELSLPKVLGQLGYRTVARVSMPVLNQQTAINQHFDDYKLMGNHNDFAGMVEEMTFPEDEPHYYFLNLGETHYPYMLKDDSLPRISGVHGVFKSLGGEAQHNAADSEAFFDQEQMEMLRQQQIRCVEYVDGLIGKLMEKAPENTWFIITADHGELFGEDGYFGHGPIMHEKCFEVPFVEGFAGKA</sequence>
<dbReference type="EMBL" id="JAOBYN010000002">
    <property type="protein sequence ID" value="MDH1053890.1"/>
    <property type="molecule type" value="Genomic_DNA"/>
</dbReference>
<dbReference type="AlphaFoldDB" id="A0A5C7W998"/>
<dbReference type="EMBL" id="SSFO01000122">
    <property type="protein sequence ID" value="TXI33088.1"/>
    <property type="molecule type" value="Genomic_DNA"/>
</dbReference>
<dbReference type="InterPro" id="IPR050738">
    <property type="entry name" value="Sulfatase"/>
</dbReference>
<gene>
    <name evidence="4" type="ORF">E6Q69_07405</name>
    <name evidence="3" type="ORF">N5C05_03845</name>
</gene>
<dbReference type="GO" id="GO:0004065">
    <property type="term" value="F:arylsulfatase activity"/>
    <property type="evidence" value="ECO:0007669"/>
    <property type="project" value="TreeGrafter"/>
</dbReference>
<dbReference type="PANTHER" id="PTHR42693">
    <property type="entry name" value="ARYLSULFATASE FAMILY MEMBER"/>
    <property type="match status" value="1"/>
</dbReference>
<dbReference type="InterPro" id="IPR000917">
    <property type="entry name" value="Sulfatase_N"/>
</dbReference>
<dbReference type="InterPro" id="IPR017850">
    <property type="entry name" value="Alkaline_phosphatase_core_sf"/>
</dbReference>
<evidence type="ECO:0000313" key="5">
    <source>
        <dbReference type="Proteomes" id="UP000321110"/>
    </source>
</evidence>
<comment type="similarity">
    <text evidence="1">Belongs to the sulfatase family.</text>
</comment>
<keyword evidence="3" id="KW-0378">Hydrolase</keyword>
<dbReference type="PANTHER" id="PTHR42693:SF33">
    <property type="entry name" value="ARYLSULFATASE"/>
    <property type="match status" value="1"/>
</dbReference>
<dbReference type="Gene3D" id="3.40.720.10">
    <property type="entry name" value="Alkaline Phosphatase, subunit A"/>
    <property type="match status" value="1"/>
</dbReference>
<evidence type="ECO:0000259" key="2">
    <source>
        <dbReference type="Pfam" id="PF00884"/>
    </source>
</evidence>
<dbReference type="Proteomes" id="UP001158730">
    <property type="component" value="Unassembled WGS sequence"/>
</dbReference>
<evidence type="ECO:0000313" key="4">
    <source>
        <dbReference type="EMBL" id="TXI33088.1"/>
    </source>
</evidence>
<evidence type="ECO:0000256" key="1">
    <source>
        <dbReference type="ARBA" id="ARBA00008779"/>
    </source>
</evidence>
<protein>
    <submittedName>
        <fullName evidence="4">Metalloenzyme</fullName>
    </submittedName>
    <submittedName>
        <fullName evidence="3">Sulfatase-like hydrolase/transferase</fullName>
    </submittedName>
</protein>
<reference evidence="3" key="2">
    <citation type="submission" date="2022-09" db="EMBL/GenBank/DDBJ databases">
        <title>Intensive care unit water sources are persistently colonized with multi-drug resistant bacteria and are the site of extensive horizontal gene transfer of antibiotic resistance genes.</title>
        <authorList>
            <person name="Diorio-Toth L."/>
        </authorList>
    </citation>
    <scope>NUCLEOTIDE SEQUENCE</scope>
    <source>
        <strain evidence="3">GD03990</strain>
    </source>
</reference>
<organism evidence="4 5">
    <name type="scientific">Aquipseudomonas alcaligenes</name>
    <name type="common">Pseudomonas alcaligenes</name>
    <dbReference type="NCBI Taxonomy" id="43263"/>
    <lineage>
        <taxon>Bacteria</taxon>
        <taxon>Pseudomonadati</taxon>
        <taxon>Pseudomonadota</taxon>
        <taxon>Gammaproteobacteria</taxon>
        <taxon>Pseudomonadales</taxon>
        <taxon>Pseudomonadaceae</taxon>
        <taxon>Aquipseudomonas</taxon>
    </lineage>
</organism>